<name>A0A7R9MA54_9ACAR</name>
<evidence type="ECO:0000313" key="3">
    <source>
        <dbReference type="Proteomes" id="UP000728032"/>
    </source>
</evidence>
<reference evidence="2" key="1">
    <citation type="submission" date="2020-11" db="EMBL/GenBank/DDBJ databases">
        <authorList>
            <person name="Tran Van P."/>
        </authorList>
    </citation>
    <scope>NUCLEOTIDE SEQUENCE</scope>
</reference>
<sequence length="89" mass="10295">KYPPNEWSIQIEVLSRVKTVCSVTTHLLLCLEWSALFDGKLVLQDSDVVVDYFQSHWNKLRDQAINQDLTVISIIVTLMLLLHYIAHSK</sequence>
<dbReference type="AlphaFoldDB" id="A0A7R9MA54"/>
<feature type="transmembrane region" description="Helical" evidence="1">
    <location>
        <begin position="69"/>
        <end position="86"/>
    </location>
</feature>
<gene>
    <name evidence="2" type="ORF">ONB1V03_LOCUS12976</name>
</gene>
<dbReference type="Proteomes" id="UP000728032">
    <property type="component" value="Unassembled WGS sequence"/>
</dbReference>
<keyword evidence="1" id="KW-1133">Transmembrane helix</keyword>
<keyword evidence="1" id="KW-0472">Membrane</keyword>
<proteinExistence type="predicted"/>
<evidence type="ECO:0000313" key="2">
    <source>
        <dbReference type="EMBL" id="CAD7656339.1"/>
    </source>
</evidence>
<feature type="non-terminal residue" evidence="2">
    <location>
        <position position="1"/>
    </location>
</feature>
<evidence type="ECO:0000256" key="1">
    <source>
        <dbReference type="SAM" id="Phobius"/>
    </source>
</evidence>
<organism evidence="2">
    <name type="scientific">Oppiella nova</name>
    <dbReference type="NCBI Taxonomy" id="334625"/>
    <lineage>
        <taxon>Eukaryota</taxon>
        <taxon>Metazoa</taxon>
        <taxon>Ecdysozoa</taxon>
        <taxon>Arthropoda</taxon>
        <taxon>Chelicerata</taxon>
        <taxon>Arachnida</taxon>
        <taxon>Acari</taxon>
        <taxon>Acariformes</taxon>
        <taxon>Sarcoptiformes</taxon>
        <taxon>Oribatida</taxon>
        <taxon>Brachypylina</taxon>
        <taxon>Oppioidea</taxon>
        <taxon>Oppiidae</taxon>
        <taxon>Oppiella</taxon>
    </lineage>
</organism>
<keyword evidence="1" id="KW-0812">Transmembrane</keyword>
<protein>
    <submittedName>
        <fullName evidence="2">Uncharacterized protein</fullName>
    </submittedName>
</protein>
<keyword evidence="3" id="KW-1185">Reference proteome</keyword>
<accession>A0A7R9MA54</accession>
<dbReference type="EMBL" id="OC925781">
    <property type="protein sequence ID" value="CAD7656339.1"/>
    <property type="molecule type" value="Genomic_DNA"/>
</dbReference>
<dbReference type="EMBL" id="CAJPVJ010010956">
    <property type="protein sequence ID" value="CAG2173526.1"/>
    <property type="molecule type" value="Genomic_DNA"/>
</dbReference>